<evidence type="ECO:0000313" key="2">
    <source>
        <dbReference type="Proteomes" id="UP000053676"/>
    </source>
</evidence>
<dbReference type="AlphaFoldDB" id="W2T6W4"/>
<proteinExistence type="predicted"/>
<reference evidence="2" key="1">
    <citation type="journal article" date="2014" name="Nat. Genet.">
        <title>Genome of the human hookworm Necator americanus.</title>
        <authorList>
            <person name="Tang Y.T."/>
            <person name="Gao X."/>
            <person name="Rosa B.A."/>
            <person name="Abubucker S."/>
            <person name="Hallsworth-Pepin K."/>
            <person name="Martin J."/>
            <person name="Tyagi R."/>
            <person name="Heizer E."/>
            <person name="Zhang X."/>
            <person name="Bhonagiri-Palsikar V."/>
            <person name="Minx P."/>
            <person name="Warren W.C."/>
            <person name="Wang Q."/>
            <person name="Zhan B."/>
            <person name="Hotez P.J."/>
            <person name="Sternberg P.W."/>
            <person name="Dougall A."/>
            <person name="Gaze S.T."/>
            <person name="Mulvenna J."/>
            <person name="Sotillo J."/>
            <person name="Ranganathan S."/>
            <person name="Rabelo E.M."/>
            <person name="Wilson R.K."/>
            <person name="Felgner P.L."/>
            <person name="Bethony J."/>
            <person name="Hawdon J.M."/>
            <person name="Gasser R.B."/>
            <person name="Loukas A."/>
            <person name="Mitreva M."/>
        </authorList>
    </citation>
    <scope>NUCLEOTIDE SEQUENCE [LARGE SCALE GENOMIC DNA]</scope>
</reference>
<name>W2T6W4_NECAM</name>
<gene>
    <name evidence="1" type="ORF">NECAME_11118</name>
</gene>
<sequence>MEKALKKKEWRSYAWIEQNSDRCPALFQFRKTKDVTLWHVGCVRRIFVGNANKYSIHSTHTITSVMVYVPLNKVEAMSTNLRSSRPVERAVRSAQE</sequence>
<dbReference type="Proteomes" id="UP000053676">
    <property type="component" value="Unassembled WGS sequence"/>
</dbReference>
<keyword evidence="2" id="KW-1185">Reference proteome</keyword>
<evidence type="ECO:0000313" key="1">
    <source>
        <dbReference type="EMBL" id="ETN77369.1"/>
    </source>
</evidence>
<organism evidence="1 2">
    <name type="scientific">Necator americanus</name>
    <name type="common">Human hookworm</name>
    <dbReference type="NCBI Taxonomy" id="51031"/>
    <lineage>
        <taxon>Eukaryota</taxon>
        <taxon>Metazoa</taxon>
        <taxon>Ecdysozoa</taxon>
        <taxon>Nematoda</taxon>
        <taxon>Chromadorea</taxon>
        <taxon>Rhabditida</taxon>
        <taxon>Rhabditina</taxon>
        <taxon>Rhabditomorpha</taxon>
        <taxon>Strongyloidea</taxon>
        <taxon>Ancylostomatidae</taxon>
        <taxon>Bunostominae</taxon>
        <taxon>Necator</taxon>
    </lineage>
</organism>
<protein>
    <submittedName>
        <fullName evidence="1">Uncharacterized protein</fullName>
    </submittedName>
</protein>
<dbReference type="KEGG" id="nai:NECAME_11118"/>
<accession>W2T6W4</accession>
<dbReference type="EMBL" id="KI660176">
    <property type="protein sequence ID" value="ETN77369.1"/>
    <property type="molecule type" value="Genomic_DNA"/>
</dbReference>